<gene>
    <name evidence="1" type="ORF">CGC59_00885</name>
</gene>
<accession>A0A250EZI9</accession>
<dbReference type="InterPro" id="IPR023346">
    <property type="entry name" value="Lysozyme-like_dom_sf"/>
</dbReference>
<organism evidence="1 2">
    <name type="scientific">Capnocytophaga sputigena</name>
    <dbReference type="NCBI Taxonomy" id="1019"/>
    <lineage>
        <taxon>Bacteria</taxon>
        <taxon>Pseudomonadati</taxon>
        <taxon>Bacteroidota</taxon>
        <taxon>Flavobacteriia</taxon>
        <taxon>Flavobacteriales</taxon>
        <taxon>Flavobacteriaceae</taxon>
        <taxon>Capnocytophaga</taxon>
    </lineage>
</organism>
<dbReference type="AlphaFoldDB" id="A0A250EZI9"/>
<sequence>MATICVELCKTGQIAKAELQPVDYKFLPFIACTERQDVQNYNKQHQNDKPSKSFIQGGNETCGEFLKDEDYGKNREYSIYELITNSADNKKIELEITLQSGSRRCYYDETMYISTKVTGETAKNKIKKVTIDKEGNPLKYNEKLKLTIETTLKEGESLSFYVDFYARKKTTDKEAIHCGRMKFIIKGKCFCNRDFTVQELQKIITYLRKEEDYSSKLKMYDRTKDLLFAQATYDMEPSEKFSENESTYRVFTKMLNDMFRKYEINTCARKIHFLAQSYAETDRFRCSVECTDVNKYDGYIGRGFIHLTRKIAYFKYFNYRNNYKYIPAVIENDKSKENRENEETFNSFPKIEAKIKEFNLENELYEFRTQLATSMWSALDSAGWYWRDGFRKSGFNVPDKKGDINLIADETGNGDITEITKSVNGGLNGLEKRKLYTKLLMDKYYDKCKNKK</sequence>
<evidence type="ECO:0000313" key="1">
    <source>
        <dbReference type="EMBL" id="ATA78309.1"/>
    </source>
</evidence>
<reference evidence="2" key="1">
    <citation type="submission" date="2017-06" db="EMBL/GenBank/DDBJ databases">
        <title>Capnocytophaga spp. assemblies.</title>
        <authorList>
            <person name="Gulvik C.A."/>
        </authorList>
    </citation>
    <scope>NUCLEOTIDE SEQUENCE [LARGE SCALE GENOMIC DNA]</scope>
    <source>
        <strain evidence="2">H4486</strain>
    </source>
</reference>
<dbReference type="RefSeq" id="WP_095900534.1">
    <property type="nucleotide sequence ID" value="NZ_CAUSDJ010000132.1"/>
</dbReference>
<name>A0A250EZI9_CAPSP</name>
<evidence type="ECO:0000313" key="2">
    <source>
        <dbReference type="Proteomes" id="UP000217334"/>
    </source>
</evidence>
<proteinExistence type="predicted"/>
<dbReference type="EMBL" id="CP022383">
    <property type="protein sequence ID" value="ATA78309.1"/>
    <property type="molecule type" value="Genomic_DNA"/>
</dbReference>
<dbReference type="SUPFAM" id="SSF53955">
    <property type="entry name" value="Lysozyme-like"/>
    <property type="match status" value="1"/>
</dbReference>
<dbReference type="Proteomes" id="UP000217334">
    <property type="component" value="Chromosome"/>
</dbReference>
<dbReference type="Gene3D" id="1.10.530.10">
    <property type="match status" value="1"/>
</dbReference>
<protein>
    <submittedName>
        <fullName evidence="1">Uncharacterized protein</fullName>
    </submittedName>
</protein>